<feature type="transmembrane region" description="Helical" evidence="10">
    <location>
        <begin position="553"/>
        <end position="578"/>
    </location>
</feature>
<keyword evidence="5 10" id="KW-0812">Transmembrane</keyword>
<evidence type="ECO:0000256" key="5">
    <source>
        <dbReference type="ARBA" id="ARBA00022692"/>
    </source>
</evidence>
<feature type="transmembrane region" description="Helical" evidence="10">
    <location>
        <begin position="702"/>
        <end position="724"/>
    </location>
</feature>
<dbReference type="InterPro" id="IPR006042">
    <property type="entry name" value="Xan_ur_permease"/>
</dbReference>
<dbReference type="PROSITE" id="PS51704">
    <property type="entry name" value="GP_PDE"/>
    <property type="match status" value="1"/>
</dbReference>
<dbReference type="PROSITE" id="PS50007">
    <property type="entry name" value="PIPLC_X_DOMAIN"/>
    <property type="match status" value="1"/>
</dbReference>
<keyword evidence="13" id="KW-1185">Reference proteome</keyword>
<gene>
    <name evidence="12" type="ORF">D4764_19G0008900</name>
</gene>
<dbReference type="EMBL" id="RHFK02000011">
    <property type="protein sequence ID" value="TWW69091.1"/>
    <property type="molecule type" value="Genomic_DNA"/>
</dbReference>
<dbReference type="SUPFAM" id="SSF51695">
    <property type="entry name" value="PLC-like phosphodiesterases"/>
    <property type="match status" value="1"/>
</dbReference>
<name>A0A5C6NR64_9TELE</name>
<keyword evidence="4" id="KW-0813">Transport</keyword>
<feature type="transmembrane region" description="Helical" evidence="10">
    <location>
        <begin position="134"/>
        <end position="155"/>
    </location>
</feature>
<evidence type="ECO:0000256" key="2">
    <source>
        <dbReference type="ARBA" id="ARBA00007277"/>
    </source>
</evidence>
<feature type="transmembrane region" description="Helical" evidence="10">
    <location>
        <begin position="194"/>
        <end position="213"/>
    </location>
</feature>
<accession>A0A5C6NR64</accession>
<keyword evidence="8 10" id="KW-0472">Membrane</keyword>
<keyword evidence="6" id="KW-0378">Hydrolase</keyword>
<feature type="compositionally biased region" description="Acidic residues" evidence="9">
    <location>
        <begin position="1194"/>
        <end position="1203"/>
    </location>
</feature>
<feature type="transmembrane region" description="Helical" evidence="10">
    <location>
        <begin position="761"/>
        <end position="779"/>
    </location>
</feature>
<dbReference type="PANTHER" id="PTHR11119">
    <property type="entry name" value="XANTHINE-URACIL / VITAMIN C PERMEASE FAMILY MEMBER"/>
    <property type="match status" value="1"/>
</dbReference>
<dbReference type="Gene3D" id="3.20.20.190">
    <property type="entry name" value="Phosphatidylinositol (PI) phosphodiesterase"/>
    <property type="match status" value="1"/>
</dbReference>
<dbReference type="Proteomes" id="UP000324091">
    <property type="component" value="Chromosome 19"/>
</dbReference>
<evidence type="ECO:0000256" key="6">
    <source>
        <dbReference type="ARBA" id="ARBA00022801"/>
    </source>
</evidence>
<dbReference type="CDD" id="cd08607">
    <property type="entry name" value="GDPD_GDE5"/>
    <property type="match status" value="1"/>
</dbReference>
<evidence type="ECO:0000256" key="9">
    <source>
        <dbReference type="SAM" id="MobiDB-lite"/>
    </source>
</evidence>
<evidence type="ECO:0000259" key="11">
    <source>
        <dbReference type="PROSITE" id="PS51704"/>
    </source>
</evidence>
<feature type="transmembrane region" description="Helical" evidence="10">
    <location>
        <begin position="464"/>
        <end position="483"/>
    </location>
</feature>
<proteinExistence type="inferred from homology"/>
<evidence type="ECO:0000256" key="1">
    <source>
        <dbReference type="ARBA" id="ARBA00004141"/>
    </source>
</evidence>
<comment type="similarity">
    <text evidence="2">Belongs to the glycerophosphoryl diester phosphodiesterase family.</text>
</comment>
<evidence type="ECO:0000256" key="4">
    <source>
        <dbReference type="ARBA" id="ARBA00022448"/>
    </source>
</evidence>
<dbReference type="InterPro" id="IPR057506">
    <property type="entry name" value="C2_GPCPD1"/>
</dbReference>
<organism evidence="12 13">
    <name type="scientific">Takifugu flavidus</name>
    <name type="common">sansaifugu</name>
    <dbReference type="NCBI Taxonomy" id="433684"/>
    <lineage>
        <taxon>Eukaryota</taxon>
        <taxon>Metazoa</taxon>
        <taxon>Chordata</taxon>
        <taxon>Craniata</taxon>
        <taxon>Vertebrata</taxon>
        <taxon>Euteleostomi</taxon>
        <taxon>Actinopterygii</taxon>
        <taxon>Neopterygii</taxon>
        <taxon>Teleostei</taxon>
        <taxon>Neoteleostei</taxon>
        <taxon>Acanthomorphata</taxon>
        <taxon>Eupercaria</taxon>
        <taxon>Tetraodontiformes</taxon>
        <taxon>Tetradontoidea</taxon>
        <taxon>Tetraodontidae</taxon>
        <taxon>Takifugu</taxon>
    </lineage>
</organism>
<evidence type="ECO:0000313" key="12">
    <source>
        <dbReference type="EMBL" id="TWW69091.1"/>
    </source>
</evidence>
<dbReference type="Pfam" id="PF03009">
    <property type="entry name" value="GDPD"/>
    <property type="match status" value="1"/>
</dbReference>
<feature type="compositionally biased region" description="Basic and acidic residues" evidence="9">
    <location>
        <begin position="1184"/>
        <end position="1193"/>
    </location>
</feature>
<dbReference type="InterPro" id="IPR017946">
    <property type="entry name" value="PLC-like_Pdiesterase_TIM-brl"/>
</dbReference>
<feature type="transmembrane region" description="Helical" evidence="10">
    <location>
        <begin position="43"/>
        <end position="62"/>
    </location>
</feature>
<dbReference type="PROSITE" id="PS01116">
    <property type="entry name" value="XANTH_URACIL_PERMASE"/>
    <property type="match status" value="1"/>
</dbReference>
<feature type="domain" description="GP-PDE" evidence="11">
    <location>
        <begin position="1088"/>
        <end position="1388"/>
    </location>
</feature>
<reference evidence="12 13" key="1">
    <citation type="submission" date="2019-04" db="EMBL/GenBank/DDBJ databases">
        <title>Chromosome genome assembly for Takifugu flavidus.</title>
        <authorList>
            <person name="Xiao S."/>
        </authorList>
    </citation>
    <scope>NUCLEOTIDE SEQUENCE [LARGE SCALE GENOMIC DNA]</scope>
    <source>
        <strain evidence="12">HTHZ2018</strain>
        <tissue evidence="12">Muscle</tissue>
    </source>
</reference>
<evidence type="ECO:0000256" key="7">
    <source>
        <dbReference type="ARBA" id="ARBA00022989"/>
    </source>
</evidence>
<protein>
    <submittedName>
        <fullName evidence="12">Glycerophosphocholine phosphodiesterase GPCPD1</fullName>
    </submittedName>
</protein>
<dbReference type="GO" id="GO:0006629">
    <property type="term" value="P:lipid metabolic process"/>
    <property type="evidence" value="ECO:0007669"/>
    <property type="project" value="InterPro"/>
</dbReference>
<evidence type="ECO:0000256" key="3">
    <source>
        <dbReference type="ARBA" id="ARBA00008821"/>
    </source>
</evidence>
<sequence length="1445" mass="159276">MAMLSMPEWECPAWTRNASLVDTSSPVFKEEWQSRLRNLQGSIMVASLLQIVVGFLGVIGFLMRFIGPLTIAPTITLIGLSLFESSAAKAGTHWGISAMTTLLIILFSQYLRLIPVPVPAYNKLKKLHTSKFYIFQRISILLGIVVSWLICYILTVSDVLPSNPAHYGHLARTDVKGNVISDASWFTFPYPGQWGVPSVSLAGVFGLMAGIICSMAESMGDYYACAKLSGAPPPPRHAINRGIGVEGLGSLLAGAFGTGNGTTSFSENVAVLGITKVFIFNKAPLCHRGAPTVTMAPAKENGGLDNLAFDMDEDIKDGLKEMREKPSGEDKNKLAYCVTDTPPWYLCIALSIQHYLTSFGAIFSIPLILSESLCLQHDSLTQSRLINTIFFVSGICTMLQVTFGVRLPILQGGTFSLLTPAMAMLSMPEWECPAWTHNASLVNVSSPVFIEVWQSRMRTLQGSIMVASLLQIVAGFSGMIGFLMRFIGPLTIAPTITLIGLSVYQTAGAKAGSHWGISAMTTALIILFSQYLHRVPIPVPAYNKHRKLHFSKFHLFQIMPVLLGISISWLVCYLLTIYDVLPSNPAHYGHLARTDLKGNVVSDASWFTFPYPGQWGMPAVSLAGVFGIMAGIICSMAESVGDYHACAKLSGAPPPPRHAINRGIGVEGLGSLLAGAFGTGNGTTSFSENVAVLGITKVGSRVVIFTSGVFMVLMGILGKIGAVFTTIPEPVVGGMFMIMFGVISAAGVSNLQFTDMNSSRTIFIFGFSLFSALVIPDWLKKYPESLSTGIPVIDQVVTILLSTHMFVGGFLGFFLDNTIPGTRQERGFVWEKEEHAEFSKTPASDKLYDLPLGITTFFSSYSWVRFIPFCPWEGENSDEASVVQHQPDGMNCVDVGWLTCQTEIRLRLHYSKVPPVSITKKKFKKSRFRIKLILEGIEEEGEEEEELSYASPYTSLEISMISASGYKSRHTQPECGYALEPPRWTEYSIHTMDPDNLELTFEFFEEDLSAHVVEGDAHPGHVGTACLLSSSFSESGKDNGVVTLPIMGRNSRQTIGKVRVDYLVIRPIQGLQCDMSSCFVKYWKKRSAIDVGHRGAGSSHTAKHHRIRENTIASFKSAANHGAAYVEFDVHLSKDAVPIIYHDLTCCISTKMKNDKTQELIEVPVKDLTFDQLQLLKLAHTTEMKEDKDKGDRDEYDNDDEIDEHQPFPSLSQIFHAVPEHVGFNIEIKWISQMKDGSWDSNLSSYFNMNTYLDIILSCVLQQAGQRRIVFSCFDPDICTMVRHKQNKYPILFLTQGISQTYPELMDIRCQTTQIAISFAQSENILGICGHTEELLKNLAYIGDAQSKGLVVFSWGVDNNDHENRRKLREQGIDGLIYDRICEDQGEESNIFQIEEQHSLREVIPEETLKNSTCSCYSIPCSTAPCITSKEHAGSVESDSGLSSS</sequence>
<dbReference type="InterPro" id="IPR006043">
    <property type="entry name" value="NCS2"/>
</dbReference>
<comment type="caution">
    <text evidence="12">The sequence shown here is derived from an EMBL/GenBank/DDBJ whole genome shotgun (WGS) entry which is preliminary data.</text>
</comment>
<evidence type="ECO:0000256" key="10">
    <source>
        <dbReference type="SAM" id="Phobius"/>
    </source>
</evidence>
<evidence type="ECO:0000313" key="13">
    <source>
        <dbReference type="Proteomes" id="UP000324091"/>
    </source>
</evidence>
<feature type="transmembrane region" description="Helical" evidence="10">
    <location>
        <begin position="730"/>
        <end position="749"/>
    </location>
</feature>
<keyword evidence="7 10" id="KW-1133">Transmembrane helix</keyword>
<feature type="transmembrane region" description="Helical" evidence="10">
    <location>
        <begin position="513"/>
        <end position="532"/>
    </location>
</feature>
<comment type="similarity">
    <text evidence="3">Belongs to the nucleobase:cation symporter-2 (NCS2) (TC 2.A.40) family.</text>
</comment>
<dbReference type="GO" id="GO:0005886">
    <property type="term" value="C:plasma membrane"/>
    <property type="evidence" value="ECO:0007669"/>
    <property type="project" value="UniProtKB-ARBA"/>
</dbReference>
<dbReference type="InterPro" id="IPR030395">
    <property type="entry name" value="GP_PDE_dom"/>
</dbReference>
<feature type="transmembrane region" description="Helical" evidence="10">
    <location>
        <begin position="385"/>
        <end position="409"/>
    </location>
</feature>
<evidence type="ECO:0000256" key="8">
    <source>
        <dbReference type="ARBA" id="ARBA00023136"/>
    </source>
</evidence>
<dbReference type="GO" id="GO:0022857">
    <property type="term" value="F:transmembrane transporter activity"/>
    <property type="evidence" value="ECO:0007669"/>
    <property type="project" value="InterPro"/>
</dbReference>
<comment type="subcellular location">
    <subcellularLocation>
        <location evidence="1">Membrane</location>
        <topology evidence="1">Multi-pass membrane protein</topology>
    </subcellularLocation>
</comment>
<feature type="region of interest" description="Disordered" evidence="9">
    <location>
        <begin position="1184"/>
        <end position="1203"/>
    </location>
</feature>
<feature type="transmembrane region" description="Helical" evidence="10">
    <location>
        <begin position="490"/>
        <end position="507"/>
    </location>
</feature>
<dbReference type="GO" id="GO:0008081">
    <property type="term" value="F:phosphoric diester hydrolase activity"/>
    <property type="evidence" value="ECO:0007669"/>
    <property type="project" value="InterPro"/>
</dbReference>
<dbReference type="FunFam" id="3.20.20.190:FF:000032">
    <property type="entry name" value="Glycerophosphoryl diester phosphodiesterase, putative"/>
    <property type="match status" value="1"/>
</dbReference>
<feature type="transmembrane region" description="Helical" evidence="10">
    <location>
        <begin position="94"/>
        <end position="113"/>
    </location>
</feature>
<feature type="transmembrane region" description="Helical" evidence="10">
    <location>
        <begin position="615"/>
        <end position="634"/>
    </location>
</feature>
<dbReference type="Pfam" id="PF25329">
    <property type="entry name" value="C2_GDE1"/>
    <property type="match status" value="1"/>
</dbReference>
<dbReference type="Pfam" id="PF00860">
    <property type="entry name" value="Xan_ur_permease"/>
    <property type="match status" value="2"/>
</dbReference>